<dbReference type="AlphaFoldDB" id="A0AAV0UNF0"/>
<sequence length="564" mass="64055">MSGGGSVEYPSTSDRLALFMRRYALTNDKVARHLDWSKEQLHAYLSSKTRRIKASTDIADTAVEKLLMRYRVALAHQMLKSATTKSLMSLEGTSRRSMAPTQLGRSVEDRSSVIHADATPAQLENAAMEMARTSVVKRKRKRRVHVMPLDAPEASLKIPLLGKKVKDTVDAELTAKWLSVRKTRQAADVELICPIRVDVDMNGKRFQDTFIIDAALTTCAPETLAARIVDDEKMSDKLKDVIAESIRRQVFMYTTCFSIKDKSDRLFPIYLDLIIDGFSLRDQFEWDISNDYTAAQTFACTLCADMTLPQQFEPAIVFSIVEQVAAYRIVLGGHRWVGKNSCCAKDASGTLPTCSAGYIETMPPLDNVVRDTNDAKLWQPVLSELSSEERTYLSAKLPAIRAPSARRKAPVVSRANGPSHRPTRPVVKETRLPRPLNPFIVYCQMQKEVLGKTRRSASEMRKIMGDMWRRCSDEEKEYYAQVTETENEKRRRDYILHLRDRAIAEWEEDEARRKGLLASTTLEASVDHFRGLLLENYMSERHEVDVNRLESVAESVDEEDEDEM</sequence>
<keyword evidence="5" id="KW-1185">Reference proteome</keyword>
<organism evidence="4 5">
    <name type="scientific">Hyaloperonospora brassicae</name>
    <name type="common">Brassica downy mildew</name>
    <name type="synonym">Peronospora brassicae</name>
    <dbReference type="NCBI Taxonomy" id="162125"/>
    <lineage>
        <taxon>Eukaryota</taxon>
        <taxon>Sar</taxon>
        <taxon>Stramenopiles</taxon>
        <taxon>Oomycota</taxon>
        <taxon>Peronosporomycetes</taxon>
        <taxon>Peronosporales</taxon>
        <taxon>Peronosporaceae</taxon>
        <taxon>Hyaloperonospora</taxon>
    </lineage>
</organism>
<evidence type="ECO:0000313" key="4">
    <source>
        <dbReference type="EMBL" id="CAI5737295.1"/>
    </source>
</evidence>
<feature type="region of interest" description="Disordered" evidence="2">
    <location>
        <begin position="92"/>
        <end position="111"/>
    </location>
</feature>
<dbReference type="PROSITE" id="PS50118">
    <property type="entry name" value="HMG_BOX_2"/>
    <property type="match status" value="1"/>
</dbReference>
<reference evidence="4" key="1">
    <citation type="submission" date="2022-12" db="EMBL/GenBank/DDBJ databases">
        <authorList>
            <person name="Webb A."/>
        </authorList>
    </citation>
    <scope>NUCLEOTIDE SEQUENCE</scope>
    <source>
        <strain evidence="4">Hp1</strain>
    </source>
</reference>
<dbReference type="InterPro" id="IPR036910">
    <property type="entry name" value="HMG_box_dom_sf"/>
</dbReference>
<name>A0AAV0UNF0_HYABA</name>
<protein>
    <recommendedName>
        <fullName evidence="3">HMG box domain-containing protein</fullName>
    </recommendedName>
</protein>
<dbReference type="Proteomes" id="UP001162031">
    <property type="component" value="Unassembled WGS sequence"/>
</dbReference>
<dbReference type="Pfam" id="PF04855">
    <property type="entry name" value="SNF5"/>
    <property type="match status" value="1"/>
</dbReference>
<evidence type="ECO:0000256" key="1">
    <source>
        <dbReference type="PROSITE-ProRule" id="PRU00267"/>
    </source>
</evidence>
<keyword evidence="1" id="KW-0238">DNA-binding</keyword>
<keyword evidence="1" id="KW-0539">Nucleus</keyword>
<feature type="domain" description="HMG box" evidence="3">
    <location>
        <begin position="432"/>
        <end position="498"/>
    </location>
</feature>
<gene>
    <name evidence="4" type="ORF">HBR001_LOCUS7111</name>
</gene>
<dbReference type="SMART" id="SM00398">
    <property type="entry name" value="HMG"/>
    <property type="match status" value="1"/>
</dbReference>
<dbReference type="InterPro" id="IPR009071">
    <property type="entry name" value="HMG_box_dom"/>
</dbReference>
<feature type="compositionally biased region" description="Polar residues" evidence="2">
    <location>
        <begin position="92"/>
        <end position="104"/>
    </location>
</feature>
<dbReference type="Pfam" id="PF00505">
    <property type="entry name" value="HMG_box"/>
    <property type="match status" value="1"/>
</dbReference>
<dbReference type="GO" id="GO:0006338">
    <property type="term" value="P:chromatin remodeling"/>
    <property type="evidence" value="ECO:0007669"/>
    <property type="project" value="InterPro"/>
</dbReference>
<dbReference type="EMBL" id="CANTFL010001332">
    <property type="protein sequence ID" value="CAI5737295.1"/>
    <property type="molecule type" value="Genomic_DNA"/>
</dbReference>
<dbReference type="SUPFAM" id="SSF47095">
    <property type="entry name" value="HMG-box"/>
    <property type="match status" value="1"/>
</dbReference>
<evidence type="ECO:0000313" key="5">
    <source>
        <dbReference type="Proteomes" id="UP001162031"/>
    </source>
</evidence>
<dbReference type="InterPro" id="IPR006939">
    <property type="entry name" value="SNF5"/>
</dbReference>
<proteinExistence type="predicted"/>
<accession>A0AAV0UNF0</accession>
<dbReference type="GO" id="GO:0000228">
    <property type="term" value="C:nuclear chromosome"/>
    <property type="evidence" value="ECO:0007669"/>
    <property type="project" value="InterPro"/>
</dbReference>
<evidence type="ECO:0000256" key="2">
    <source>
        <dbReference type="SAM" id="MobiDB-lite"/>
    </source>
</evidence>
<evidence type="ECO:0000259" key="3">
    <source>
        <dbReference type="PROSITE" id="PS50118"/>
    </source>
</evidence>
<feature type="DNA-binding region" description="HMG box" evidence="1">
    <location>
        <begin position="432"/>
        <end position="498"/>
    </location>
</feature>
<dbReference type="GO" id="GO:0003677">
    <property type="term" value="F:DNA binding"/>
    <property type="evidence" value="ECO:0007669"/>
    <property type="project" value="UniProtKB-UniRule"/>
</dbReference>
<dbReference type="Gene3D" id="1.10.30.10">
    <property type="entry name" value="High mobility group box domain"/>
    <property type="match status" value="1"/>
</dbReference>
<comment type="caution">
    <text evidence="4">The sequence shown here is derived from an EMBL/GenBank/DDBJ whole genome shotgun (WGS) entry which is preliminary data.</text>
</comment>